<dbReference type="AlphaFoldDB" id="A0A550CRW8"/>
<feature type="region of interest" description="Disordered" evidence="1">
    <location>
        <begin position="149"/>
        <end position="200"/>
    </location>
</feature>
<protein>
    <submittedName>
        <fullName evidence="2">Uncharacterized protein</fullName>
    </submittedName>
</protein>
<sequence length="211" mass="23871">MSPIRTHDKENHRDLKPYLILDTKVVDAVNATRQIMKKRKRPVTSSRARRECRPFFKARHVVDIKLQESQSSRDHPAQVKLRRAASIARKAAWKASLPPQWVPEDNFRWPANTIVRPLNTSPRSSLTSGSTWTKSAPFPIKTDCIAMPTSATSQRTSGRPACSKSVFKTTVDHTPPSARRSDQSSRTWRPPAAKPRATTTPACLPLLYLRR</sequence>
<name>A0A550CRW8_9AGAR</name>
<gene>
    <name evidence="2" type="ORF">BD626DRAFT_479017</name>
</gene>
<accession>A0A550CRW8</accession>
<dbReference type="EMBL" id="VDMD01000002">
    <property type="protein sequence ID" value="TRM67519.1"/>
    <property type="molecule type" value="Genomic_DNA"/>
</dbReference>
<organism evidence="2 3">
    <name type="scientific">Schizophyllum amplum</name>
    <dbReference type="NCBI Taxonomy" id="97359"/>
    <lineage>
        <taxon>Eukaryota</taxon>
        <taxon>Fungi</taxon>
        <taxon>Dikarya</taxon>
        <taxon>Basidiomycota</taxon>
        <taxon>Agaricomycotina</taxon>
        <taxon>Agaricomycetes</taxon>
        <taxon>Agaricomycetidae</taxon>
        <taxon>Agaricales</taxon>
        <taxon>Schizophyllaceae</taxon>
        <taxon>Schizophyllum</taxon>
    </lineage>
</organism>
<keyword evidence="3" id="KW-1185">Reference proteome</keyword>
<feature type="compositionally biased region" description="Low complexity" evidence="1">
    <location>
        <begin position="186"/>
        <end position="200"/>
    </location>
</feature>
<evidence type="ECO:0000313" key="3">
    <source>
        <dbReference type="Proteomes" id="UP000320762"/>
    </source>
</evidence>
<proteinExistence type="predicted"/>
<reference evidence="2 3" key="1">
    <citation type="journal article" date="2019" name="New Phytol.">
        <title>Comparative genomics reveals unique wood-decay strategies and fruiting body development in the Schizophyllaceae.</title>
        <authorList>
            <person name="Almasi E."/>
            <person name="Sahu N."/>
            <person name="Krizsan K."/>
            <person name="Balint B."/>
            <person name="Kovacs G.M."/>
            <person name="Kiss B."/>
            <person name="Cseklye J."/>
            <person name="Drula E."/>
            <person name="Henrissat B."/>
            <person name="Nagy I."/>
            <person name="Chovatia M."/>
            <person name="Adam C."/>
            <person name="LaButti K."/>
            <person name="Lipzen A."/>
            <person name="Riley R."/>
            <person name="Grigoriev I.V."/>
            <person name="Nagy L.G."/>
        </authorList>
    </citation>
    <scope>NUCLEOTIDE SEQUENCE [LARGE SCALE GENOMIC DNA]</scope>
    <source>
        <strain evidence="2 3">NL-1724</strain>
    </source>
</reference>
<evidence type="ECO:0000256" key="1">
    <source>
        <dbReference type="SAM" id="MobiDB-lite"/>
    </source>
</evidence>
<evidence type="ECO:0000313" key="2">
    <source>
        <dbReference type="EMBL" id="TRM67519.1"/>
    </source>
</evidence>
<dbReference type="Proteomes" id="UP000320762">
    <property type="component" value="Unassembled WGS sequence"/>
</dbReference>
<comment type="caution">
    <text evidence="2">The sequence shown here is derived from an EMBL/GenBank/DDBJ whole genome shotgun (WGS) entry which is preliminary data.</text>
</comment>